<dbReference type="EMBL" id="HBJA01122176">
    <property type="protein sequence ID" value="CAE0830781.1"/>
    <property type="molecule type" value="Transcribed_RNA"/>
</dbReference>
<sequence length="143" mass="15401">MDVPGTRGVSSVALLLRCGLWLSCVCVCVRVCARALLSSVCALPAAADIPCAPEHLFESTSFILLPFCFGRHKSECVRARACVCTGGWEATVARQLSPPVHKPVKSPRGGPGDVPMAHRYRPRPHPVNDTFKSVRALTPPLRS</sequence>
<organism evidence="2">
    <name type="scientific">Eutreptiella gymnastica</name>
    <dbReference type="NCBI Taxonomy" id="73025"/>
    <lineage>
        <taxon>Eukaryota</taxon>
        <taxon>Discoba</taxon>
        <taxon>Euglenozoa</taxon>
        <taxon>Euglenida</taxon>
        <taxon>Spirocuta</taxon>
        <taxon>Euglenophyceae</taxon>
        <taxon>Eutreptiales</taxon>
        <taxon>Eutreptiaceae</taxon>
        <taxon>Eutreptiella</taxon>
    </lineage>
</organism>
<feature type="region of interest" description="Disordered" evidence="1">
    <location>
        <begin position="99"/>
        <end position="143"/>
    </location>
</feature>
<protein>
    <submittedName>
        <fullName evidence="2">Uncharacterized protein</fullName>
    </submittedName>
</protein>
<evidence type="ECO:0000256" key="1">
    <source>
        <dbReference type="SAM" id="MobiDB-lite"/>
    </source>
</evidence>
<name>A0A7S4GB21_9EUGL</name>
<reference evidence="2" key="1">
    <citation type="submission" date="2021-01" db="EMBL/GenBank/DDBJ databases">
        <authorList>
            <person name="Corre E."/>
            <person name="Pelletier E."/>
            <person name="Niang G."/>
            <person name="Scheremetjew M."/>
            <person name="Finn R."/>
            <person name="Kale V."/>
            <person name="Holt S."/>
            <person name="Cochrane G."/>
            <person name="Meng A."/>
            <person name="Brown T."/>
            <person name="Cohen L."/>
        </authorList>
    </citation>
    <scope>NUCLEOTIDE SEQUENCE</scope>
    <source>
        <strain evidence="2">CCMP1594</strain>
    </source>
</reference>
<gene>
    <name evidence="2" type="ORF">EGYM00163_LOCUS42062</name>
</gene>
<proteinExistence type="predicted"/>
<accession>A0A7S4GB21</accession>
<dbReference type="AlphaFoldDB" id="A0A7S4GB21"/>
<evidence type="ECO:0000313" key="2">
    <source>
        <dbReference type="EMBL" id="CAE0830781.1"/>
    </source>
</evidence>